<accession>A0A1T2XCC1</accession>
<protein>
    <submittedName>
        <fullName evidence="2">Aminoglycoside phosphotransferase</fullName>
    </submittedName>
</protein>
<dbReference type="Pfam" id="PF01636">
    <property type="entry name" value="APH"/>
    <property type="match status" value="1"/>
</dbReference>
<keyword evidence="3" id="KW-1185">Reference proteome</keyword>
<dbReference type="PANTHER" id="PTHR21310:SF15">
    <property type="entry name" value="AMINOGLYCOSIDE PHOSPHOTRANSFERASE DOMAIN-CONTAINING PROTEIN"/>
    <property type="match status" value="1"/>
</dbReference>
<gene>
    <name evidence="2" type="ORF">BVG16_13255</name>
</gene>
<dbReference type="InterPro" id="IPR011009">
    <property type="entry name" value="Kinase-like_dom_sf"/>
</dbReference>
<dbReference type="SUPFAM" id="SSF56112">
    <property type="entry name" value="Protein kinase-like (PK-like)"/>
    <property type="match status" value="1"/>
</dbReference>
<dbReference type="RefSeq" id="WP_233147029.1">
    <property type="nucleotide sequence ID" value="NZ_MSZX01000005.1"/>
</dbReference>
<dbReference type="STRING" id="1324314.BVG16_13255"/>
<dbReference type="AlphaFoldDB" id="A0A1T2XCC1"/>
<dbReference type="EMBL" id="MSZX01000005">
    <property type="protein sequence ID" value="OPA77422.1"/>
    <property type="molecule type" value="Genomic_DNA"/>
</dbReference>
<dbReference type="InterPro" id="IPR002575">
    <property type="entry name" value="Aminoglycoside_PTrfase"/>
</dbReference>
<comment type="caution">
    <text evidence="2">The sequence shown here is derived from an EMBL/GenBank/DDBJ whole genome shotgun (WGS) entry which is preliminary data.</text>
</comment>
<reference evidence="2 3" key="1">
    <citation type="submission" date="2017-01" db="EMBL/GenBank/DDBJ databases">
        <title>Genome analysis of Paenibacillus selenitrireducens ES3-24.</title>
        <authorList>
            <person name="Xu D."/>
            <person name="Yao R."/>
            <person name="Zheng S."/>
        </authorList>
    </citation>
    <scope>NUCLEOTIDE SEQUENCE [LARGE SCALE GENOMIC DNA]</scope>
    <source>
        <strain evidence="2 3">ES3-24</strain>
    </source>
</reference>
<organism evidence="2 3">
    <name type="scientific">Paenibacillus selenitireducens</name>
    <dbReference type="NCBI Taxonomy" id="1324314"/>
    <lineage>
        <taxon>Bacteria</taxon>
        <taxon>Bacillati</taxon>
        <taxon>Bacillota</taxon>
        <taxon>Bacilli</taxon>
        <taxon>Bacillales</taxon>
        <taxon>Paenibacillaceae</taxon>
        <taxon>Paenibacillus</taxon>
    </lineage>
</organism>
<dbReference type="GO" id="GO:0016740">
    <property type="term" value="F:transferase activity"/>
    <property type="evidence" value="ECO:0007669"/>
    <property type="project" value="UniProtKB-KW"/>
</dbReference>
<proteinExistence type="predicted"/>
<feature type="domain" description="Aminoglycoside phosphotransferase" evidence="1">
    <location>
        <begin position="92"/>
        <end position="254"/>
    </location>
</feature>
<dbReference type="InterPro" id="IPR051678">
    <property type="entry name" value="AGP_Transferase"/>
</dbReference>
<evidence type="ECO:0000259" key="1">
    <source>
        <dbReference type="Pfam" id="PF01636"/>
    </source>
</evidence>
<name>A0A1T2XCC1_9BACL</name>
<evidence type="ECO:0000313" key="2">
    <source>
        <dbReference type="EMBL" id="OPA77422.1"/>
    </source>
</evidence>
<dbReference type="Proteomes" id="UP000190188">
    <property type="component" value="Unassembled WGS sequence"/>
</dbReference>
<sequence>MKEYQEHIDPIDLQTYAKHTFGANYVIHRVSRMHGGAQKVVYKVEFTNHFICVLYVWDLTMSYFQEETEDTEEEERSYGSTLFVQNNSFMLEQGIRTPALYFLNKEQDRYPFDFAFVEYIDGKKAEAYFGADSIQRDTVLYRLSEMLYKMHDITRTTYGKWEGDSTKEVTPCHRHELNNAFTQLSYVSQYMDDISTHQGSLIDWLYELESNIQPRDRYGYIHGELGPDHIMVGENLEPYLIDIEGAMFYDIEHEHSFLEFRFGDFYRYLKREDLDPNRMQFYRLHHHISCASGGLKLLHRGYPNQGLARDIAEYNSQRVMQLLRERAY</sequence>
<dbReference type="PANTHER" id="PTHR21310">
    <property type="entry name" value="AMINOGLYCOSIDE PHOSPHOTRANSFERASE-RELATED-RELATED"/>
    <property type="match status" value="1"/>
</dbReference>
<evidence type="ECO:0000313" key="3">
    <source>
        <dbReference type="Proteomes" id="UP000190188"/>
    </source>
</evidence>
<keyword evidence="2" id="KW-0808">Transferase</keyword>